<dbReference type="STRING" id="1121022.GCA_000376105_03117"/>
<evidence type="ECO:0000313" key="1">
    <source>
        <dbReference type="EMBL" id="ESQ90508.1"/>
    </source>
</evidence>
<sequence>MTVMSLRNLVRLGTLVFAGTGLVVCANANPLYGDGGVSPFYSWSQAVPAVPGTVLRKEPLSKKAYPHANSAERLLYVSTDGIDSKTPIVVSGQIYLPIGKAPKGGWPIMTWGHPTVGVADVCAPSWTGYSAPEALMVDTWLAAGFAVVATDYQGLGTEGPHPYLLFRPEGYGVLDAARAALKAYPGQVANKIIPAGFSQGSGAALGAAWLAPTYAPDLKVLGAVATGLVVETSYPGPAPQVEGPAFTGDDGGPETAFQMLFLIGTAPALDSAFDPKAVLLKAGEPLLKTAQTGCFDAVIGQAMANKLDYREQAGTTNIYDPAYEATIHKIEVTSPFDNARFTMPILTLTGLADEPAPISRQYNFISAMCTAGSTVEWHYYPHQTHSSTVNTSLPEALRFAKALSDGQAVSGNCADLVPPGPTQTPDPALTHN</sequence>
<dbReference type="PANTHER" id="PTHR34853:SF1">
    <property type="entry name" value="LIPASE 5"/>
    <property type="match status" value="1"/>
</dbReference>
<dbReference type="InterPro" id="IPR029058">
    <property type="entry name" value="AB_hydrolase_fold"/>
</dbReference>
<dbReference type="RefSeq" id="WP_018082786.1">
    <property type="nucleotide sequence ID" value="NZ_AQWM01000018.1"/>
</dbReference>
<accession>V4RGN2</accession>
<protein>
    <recommendedName>
        <fullName evidence="3">Lipase</fullName>
    </recommendedName>
</protein>
<organism evidence="1 2">
    <name type="scientific">Asticcacaulis benevestitus DSM 16100 = ATCC BAA-896</name>
    <dbReference type="NCBI Taxonomy" id="1121022"/>
    <lineage>
        <taxon>Bacteria</taxon>
        <taxon>Pseudomonadati</taxon>
        <taxon>Pseudomonadota</taxon>
        <taxon>Alphaproteobacteria</taxon>
        <taxon>Caulobacterales</taxon>
        <taxon>Caulobacteraceae</taxon>
        <taxon>Asticcacaulis</taxon>
    </lineage>
</organism>
<keyword evidence="2" id="KW-1185">Reference proteome</keyword>
<dbReference type="GO" id="GO:0004806">
    <property type="term" value="F:triacylglycerol lipase activity"/>
    <property type="evidence" value="ECO:0007669"/>
    <property type="project" value="InterPro"/>
</dbReference>
<dbReference type="Proteomes" id="UP000017837">
    <property type="component" value="Unassembled WGS sequence"/>
</dbReference>
<dbReference type="OrthoDB" id="9955at2"/>
<dbReference type="eggNOG" id="COG1073">
    <property type="taxonomic scope" value="Bacteria"/>
</dbReference>
<comment type="caution">
    <text evidence="1">The sequence shown here is derived from an EMBL/GenBank/DDBJ whole genome shotgun (WGS) entry which is preliminary data.</text>
</comment>
<gene>
    <name evidence="1" type="ORF">ABENE_12360</name>
</gene>
<dbReference type="Pfam" id="PF03583">
    <property type="entry name" value="LIP"/>
    <property type="match status" value="1"/>
</dbReference>
<proteinExistence type="predicted"/>
<dbReference type="AlphaFoldDB" id="V4RGN2"/>
<dbReference type="InterPro" id="IPR005152">
    <property type="entry name" value="Lipase_secreted"/>
</dbReference>
<dbReference type="PATRIC" id="fig|1121022.4.peg.2506"/>
<dbReference type="SUPFAM" id="SSF53474">
    <property type="entry name" value="alpha/beta-Hydrolases"/>
    <property type="match status" value="1"/>
</dbReference>
<reference evidence="1 2" key="1">
    <citation type="journal article" date="2014" name="Nature">
        <title>Sequential evolution of bacterial morphology by co-option of a developmental regulator.</title>
        <authorList>
            <person name="Jiang C."/>
            <person name="Brown P.J."/>
            <person name="Ducret A."/>
            <person name="Brun Y.V."/>
        </authorList>
    </citation>
    <scope>NUCLEOTIDE SEQUENCE [LARGE SCALE GENOMIC DNA]</scope>
    <source>
        <strain evidence="1 2">DSM 16100</strain>
    </source>
</reference>
<dbReference type="Gene3D" id="3.40.50.1820">
    <property type="entry name" value="alpha/beta hydrolase"/>
    <property type="match status" value="2"/>
</dbReference>
<name>V4RGN2_9CAUL</name>
<dbReference type="EMBL" id="AWGB01000023">
    <property type="protein sequence ID" value="ESQ90508.1"/>
    <property type="molecule type" value="Genomic_DNA"/>
</dbReference>
<evidence type="ECO:0000313" key="2">
    <source>
        <dbReference type="Proteomes" id="UP000017837"/>
    </source>
</evidence>
<evidence type="ECO:0008006" key="3">
    <source>
        <dbReference type="Google" id="ProtNLM"/>
    </source>
</evidence>
<dbReference type="PIRSF" id="PIRSF029171">
    <property type="entry name" value="Esterase_LipA"/>
    <property type="match status" value="1"/>
</dbReference>
<dbReference type="PANTHER" id="PTHR34853">
    <property type="match status" value="1"/>
</dbReference>
<dbReference type="GO" id="GO:0016042">
    <property type="term" value="P:lipid catabolic process"/>
    <property type="evidence" value="ECO:0007669"/>
    <property type="project" value="InterPro"/>
</dbReference>